<dbReference type="Gene3D" id="3.40.50.720">
    <property type="entry name" value="NAD(P)-binding Rossmann-like Domain"/>
    <property type="match status" value="1"/>
</dbReference>
<accession>A0A6J5RY43</accession>
<feature type="domain" description="NAD-dependent epimerase/dehydratase" evidence="2">
    <location>
        <begin position="5"/>
        <end position="246"/>
    </location>
</feature>
<evidence type="ECO:0000256" key="1">
    <source>
        <dbReference type="ARBA" id="ARBA00007637"/>
    </source>
</evidence>
<comment type="similarity">
    <text evidence="1">Belongs to the NAD(P)-dependent epimerase/dehydratase family.</text>
</comment>
<dbReference type="Pfam" id="PF01370">
    <property type="entry name" value="Epimerase"/>
    <property type="match status" value="1"/>
</dbReference>
<gene>
    <name evidence="3" type="ORF">UFOVP1290_514</name>
</gene>
<dbReference type="PANTHER" id="PTHR43000">
    <property type="entry name" value="DTDP-D-GLUCOSE 4,6-DEHYDRATASE-RELATED"/>
    <property type="match status" value="1"/>
</dbReference>
<dbReference type="Gene3D" id="3.90.25.10">
    <property type="entry name" value="UDP-galactose 4-epimerase, domain 1"/>
    <property type="match status" value="1"/>
</dbReference>
<dbReference type="InterPro" id="IPR001509">
    <property type="entry name" value="Epimerase_deHydtase"/>
</dbReference>
<organism evidence="3">
    <name type="scientific">uncultured Caudovirales phage</name>
    <dbReference type="NCBI Taxonomy" id="2100421"/>
    <lineage>
        <taxon>Viruses</taxon>
        <taxon>Duplodnaviria</taxon>
        <taxon>Heunggongvirae</taxon>
        <taxon>Uroviricota</taxon>
        <taxon>Caudoviricetes</taxon>
        <taxon>Peduoviridae</taxon>
        <taxon>Maltschvirus</taxon>
        <taxon>Maltschvirus maltsch</taxon>
    </lineage>
</organism>
<dbReference type="EMBL" id="LR797252">
    <property type="protein sequence ID" value="CAB4196994.1"/>
    <property type="molecule type" value="Genomic_DNA"/>
</dbReference>
<protein>
    <submittedName>
        <fullName evidence="3">WcaG Nucleoside-diphosphate-sugar epimerases</fullName>
    </submittedName>
</protein>
<reference evidence="3" key="1">
    <citation type="submission" date="2020-05" db="EMBL/GenBank/DDBJ databases">
        <authorList>
            <person name="Chiriac C."/>
            <person name="Salcher M."/>
            <person name="Ghai R."/>
            <person name="Kavagutti S V."/>
        </authorList>
    </citation>
    <scope>NUCLEOTIDE SEQUENCE</scope>
</reference>
<sequence length="327" mass="35982">MKSYIIVGGAGFIGSHFADKLLSDKTTQKVTIYDNFSSGRKWHYKHHLIDGIFFSPRFNVITGDVEDTSILTNAMQKHDVVIHLASNPDIAKASTQPSIDFWQGTALTSSVLEAMRQSGVNRLLYASGSGIYGDLGKWENYEDEVSLRPTSTYGASKLAGETLIHSYCCMFGLSACCFRFGNVVGARQTHGVGLDFTKRLLVDPTKLYILGDGNQSKSYIHVSDVVNAVLMANEKLTGKYSVYNVATGDYITVNEIAKIAAQCIGIPEESIKLEYSGGDRGWKGDVPIIRLNTDRIKSLGWRCSMSTSDAIKKSIMEMLPDIKSNKM</sequence>
<name>A0A6J5RY43_9CAUD</name>
<dbReference type="SUPFAM" id="SSF51735">
    <property type="entry name" value="NAD(P)-binding Rossmann-fold domains"/>
    <property type="match status" value="1"/>
</dbReference>
<dbReference type="InterPro" id="IPR036291">
    <property type="entry name" value="NAD(P)-bd_dom_sf"/>
</dbReference>
<evidence type="ECO:0000259" key="2">
    <source>
        <dbReference type="Pfam" id="PF01370"/>
    </source>
</evidence>
<proteinExistence type="inferred from homology"/>
<evidence type="ECO:0000313" key="3">
    <source>
        <dbReference type="EMBL" id="CAB4196994.1"/>
    </source>
</evidence>